<evidence type="ECO:0000256" key="4">
    <source>
        <dbReference type="ARBA" id="ARBA00022989"/>
    </source>
</evidence>
<dbReference type="GO" id="GO:0005794">
    <property type="term" value="C:Golgi apparatus"/>
    <property type="evidence" value="ECO:0007669"/>
    <property type="project" value="TreeGrafter"/>
</dbReference>
<feature type="transmembrane region" description="Helical" evidence="9">
    <location>
        <begin position="494"/>
        <end position="514"/>
    </location>
</feature>
<evidence type="ECO:0000256" key="3">
    <source>
        <dbReference type="ARBA" id="ARBA00022692"/>
    </source>
</evidence>
<evidence type="ECO:0000256" key="6">
    <source>
        <dbReference type="ARBA" id="ARBA00023136"/>
    </source>
</evidence>
<dbReference type="Proteomes" id="UP000016933">
    <property type="component" value="Unassembled WGS sequence"/>
</dbReference>
<dbReference type="GO" id="GO:0005886">
    <property type="term" value="C:plasma membrane"/>
    <property type="evidence" value="ECO:0007669"/>
    <property type="project" value="TreeGrafter"/>
</dbReference>
<comment type="caution">
    <text evidence="9">Lacks conserved residue(s) required for the propagation of feature annotation.</text>
</comment>
<dbReference type="InterPro" id="IPR014743">
    <property type="entry name" value="Cl-channel_core"/>
</dbReference>
<feature type="compositionally biased region" description="Polar residues" evidence="10">
    <location>
        <begin position="49"/>
        <end position="62"/>
    </location>
</feature>
<dbReference type="OrthoDB" id="44789at2759"/>
<feature type="transmembrane region" description="Helical" evidence="9">
    <location>
        <begin position="272"/>
        <end position="293"/>
    </location>
</feature>
<feature type="compositionally biased region" description="Low complexity" evidence="10">
    <location>
        <begin position="80"/>
        <end position="89"/>
    </location>
</feature>
<feature type="transmembrane region" description="Helical" evidence="9">
    <location>
        <begin position="549"/>
        <end position="572"/>
    </location>
</feature>
<feature type="transmembrane region" description="Helical" evidence="9">
    <location>
        <begin position="377"/>
        <end position="401"/>
    </location>
</feature>
<dbReference type="HOGENOM" id="CLU_003181_2_2_1"/>
<evidence type="ECO:0000256" key="2">
    <source>
        <dbReference type="ARBA" id="ARBA00022448"/>
    </source>
</evidence>
<dbReference type="GO" id="GO:0005247">
    <property type="term" value="F:voltage-gated chloride channel activity"/>
    <property type="evidence" value="ECO:0007669"/>
    <property type="project" value="TreeGrafter"/>
</dbReference>
<dbReference type="PANTHER" id="PTHR45711:SF6">
    <property type="entry name" value="CHLORIDE CHANNEL PROTEIN"/>
    <property type="match status" value="1"/>
</dbReference>
<gene>
    <name evidence="12" type="ORF">DOTSEDRAFT_71014</name>
</gene>
<feature type="compositionally biased region" description="Basic and acidic residues" evidence="10">
    <location>
        <begin position="878"/>
        <end position="895"/>
    </location>
</feature>
<dbReference type="Gene3D" id="1.10.3080.10">
    <property type="entry name" value="Clc chloride channel"/>
    <property type="match status" value="1"/>
</dbReference>
<keyword evidence="5 9" id="KW-0406">Ion transport</keyword>
<feature type="transmembrane region" description="Helical" evidence="9">
    <location>
        <begin position="326"/>
        <end position="343"/>
    </location>
</feature>
<keyword evidence="6 9" id="KW-0472">Membrane</keyword>
<dbReference type="SMART" id="SM00116">
    <property type="entry name" value="CBS"/>
    <property type="match status" value="2"/>
</dbReference>
<dbReference type="OMA" id="CLDWTPW"/>
<dbReference type="AlphaFoldDB" id="N1PQE3"/>
<feature type="transmembrane region" description="Helical" evidence="9">
    <location>
        <begin position="642"/>
        <end position="666"/>
    </location>
</feature>
<evidence type="ECO:0000256" key="10">
    <source>
        <dbReference type="SAM" id="MobiDB-lite"/>
    </source>
</evidence>
<keyword evidence="4 9" id="KW-1133">Transmembrane helix</keyword>
<dbReference type="EMBL" id="KB446538">
    <property type="protein sequence ID" value="EME45163.1"/>
    <property type="molecule type" value="Genomic_DNA"/>
</dbReference>
<feature type="compositionally biased region" description="Low complexity" evidence="10">
    <location>
        <begin position="1"/>
        <end position="22"/>
    </location>
</feature>
<feature type="domain" description="CBS" evidence="11">
    <location>
        <begin position="799"/>
        <end position="854"/>
    </location>
</feature>
<feature type="region of interest" description="Disordered" evidence="10">
    <location>
        <begin position="855"/>
        <end position="895"/>
    </location>
</feature>
<keyword evidence="2 9" id="KW-0813">Transport</keyword>
<accession>N1PQE3</accession>
<dbReference type="STRING" id="675120.N1PQE3"/>
<evidence type="ECO:0000313" key="12">
    <source>
        <dbReference type="EMBL" id="EME45163.1"/>
    </source>
</evidence>
<dbReference type="SUPFAM" id="SSF81340">
    <property type="entry name" value="Clc chloride channel"/>
    <property type="match status" value="1"/>
</dbReference>
<dbReference type="InterPro" id="IPR046342">
    <property type="entry name" value="CBS_dom_sf"/>
</dbReference>
<feature type="domain" description="CBS" evidence="11">
    <location>
        <begin position="708"/>
        <end position="769"/>
    </location>
</feature>
<evidence type="ECO:0000256" key="1">
    <source>
        <dbReference type="ARBA" id="ARBA00004141"/>
    </source>
</evidence>
<evidence type="ECO:0000256" key="9">
    <source>
        <dbReference type="RuleBase" id="RU361221"/>
    </source>
</evidence>
<feature type="transmembrane region" description="Helical" evidence="9">
    <location>
        <begin position="451"/>
        <end position="474"/>
    </location>
</feature>
<evidence type="ECO:0000256" key="7">
    <source>
        <dbReference type="ARBA" id="ARBA00023214"/>
    </source>
</evidence>
<dbReference type="InterPro" id="IPR000644">
    <property type="entry name" value="CBS_dom"/>
</dbReference>
<evidence type="ECO:0000259" key="11">
    <source>
        <dbReference type="PROSITE" id="PS51371"/>
    </source>
</evidence>
<reference evidence="13" key="1">
    <citation type="journal article" date="2012" name="PLoS Genet.">
        <title>The genomes of the fungal plant pathogens Cladosporium fulvum and Dothistroma septosporum reveal adaptation to different hosts and lifestyles but also signatures of common ancestry.</title>
        <authorList>
            <person name="de Wit P.J.G.M."/>
            <person name="van der Burgt A."/>
            <person name="Oekmen B."/>
            <person name="Stergiopoulos I."/>
            <person name="Abd-Elsalam K.A."/>
            <person name="Aerts A.L."/>
            <person name="Bahkali A.H."/>
            <person name="Beenen H.G."/>
            <person name="Chettri P."/>
            <person name="Cox M.P."/>
            <person name="Datema E."/>
            <person name="de Vries R.P."/>
            <person name="Dhillon B."/>
            <person name="Ganley A.R."/>
            <person name="Griffiths S.A."/>
            <person name="Guo Y."/>
            <person name="Hamelin R.C."/>
            <person name="Henrissat B."/>
            <person name="Kabir M.S."/>
            <person name="Jashni M.K."/>
            <person name="Kema G."/>
            <person name="Klaubauf S."/>
            <person name="Lapidus A."/>
            <person name="Levasseur A."/>
            <person name="Lindquist E."/>
            <person name="Mehrabi R."/>
            <person name="Ohm R.A."/>
            <person name="Owen T.J."/>
            <person name="Salamov A."/>
            <person name="Schwelm A."/>
            <person name="Schijlen E."/>
            <person name="Sun H."/>
            <person name="van den Burg H.A."/>
            <person name="van Ham R.C.H.J."/>
            <person name="Zhang S."/>
            <person name="Goodwin S.B."/>
            <person name="Grigoriev I.V."/>
            <person name="Collemare J."/>
            <person name="Bradshaw R.E."/>
        </authorList>
    </citation>
    <scope>NUCLEOTIDE SEQUENCE [LARGE SCALE GENOMIC DNA]</scope>
    <source>
        <strain evidence="13">NZE10 / CBS 128990</strain>
    </source>
</reference>
<evidence type="ECO:0000313" key="13">
    <source>
        <dbReference type="Proteomes" id="UP000016933"/>
    </source>
</evidence>
<sequence>MSRSSSSRSPNAPAVASSSRSPPSIPPESDDSDDGLELRSEELLANDPLHSNGTLGDSVSFTRKQKAGKPSLASRFLPASFSSTPRGTPSPGPYGASPRQRGRAGFNLQPNPNTILNYLNAPTDAGLNSQSIKDPATLDWYVEGPGRRVGYDDLTAIDWIYEYGKERTRIRQLATNAPGLFGHLRMLADASQIWWILGATGIAVGCIAAFIDVTSDWLGDLKQGVCSNVENGGKFYLNKVFCCWQINSYSQCADWNTWSAHMGITNKGGSYIIEYVVFVAFSVLFAGCASLLVNKFSVYAKQSGIPEIKTVLGGFVIQRFLGTWTLLVKSLGLCLAVASGMWLGKEGPLVHVACCCAAMFMKLFEPINSNEARKREVLAAAAASGISVAFGAPIGGVLFSLEALSYYFPDKTMWASFVCAMVAAVTLQAFDPFRTGQLVLFQVTYHSGWHAFELAPFAVIGILGGLYGGLFIQLNMRIAAWRGSSKYILHKRPVLEVVAVALITAIISFPITFARAQSSELVEYLFAECRDIADDFLGLCKSGVANTGVIFILLISSAIGFVLTSVTFGLQIPAGILLPSMTVGALYGRVVGLVMEVWVQNHPTWIAFAACEPDVPCVTPGTYAVIGAASALAGATRMTVSIVVIMFELTGALTYVLPIMVAVMLAKWVADAFGKRGIYESWIHFQGYPFLDNKDDTPVADVPISQIFTRFDDLVCFTASGHTIDSLRELLHEHQFRGFPVINDARESVLLGYISRTELQYALDSATSTGRSLPAITECFFQHRPLADPTVTLDLRPWMDQTPITLSSRSSLQLTNEMFQKLGLRYIVFTDRGMLSGLLTKKDLWYILNEGEEAKVGSGAGALREESDGREDETGLLSRDRRGGFAERDERGGDG</sequence>
<dbReference type="PANTHER" id="PTHR45711">
    <property type="entry name" value="CHLORIDE CHANNEL PROTEIN"/>
    <property type="match status" value="1"/>
</dbReference>
<keyword evidence="7 9" id="KW-0868">Chloride</keyword>
<dbReference type="Gene3D" id="3.10.580.10">
    <property type="entry name" value="CBS-domain"/>
    <property type="match status" value="1"/>
</dbReference>
<dbReference type="FunFam" id="1.10.3080.10:FF:000011">
    <property type="entry name" value="Chloride channel protein"/>
    <property type="match status" value="1"/>
</dbReference>
<dbReference type="PRINTS" id="PR00762">
    <property type="entry name" value="CLCHANNEL"/>
</dbReference>
<dbReference type="CDD" id="cd04591">
    <property type="entry name" value="CBS_pair_voltage-gated_CLC_euk_bac"/>
    <property type="match status" value="1"/>
</dbReference>
<name>N1PQE3_DOTSN</name>
<feature type="transmembrane region" description="Helical" evidence="9">
    <location>
        <begin position="413"/>
        <end position="430"/>
    </location>
</feature>
<keyword evidence="8" id="KW-0129">CBS domain</keyword>
<dbReference type="SUPFAM" id="SSF54631">
    <property type="entry name" value="CBS-domain pair"/>
    <property type="match status" value="1"/>
</dbReference>
<feature type="region of interest" description="Disordered" evidence="10">
    <location>
        <begin position="1"/>
        <end position="107"/>
    </location>
</feature>
<protein>
    <recommendedName>
        <fullName evidence="9">Chloride channel protein</fullName>
    </recommendedName>
</protein>
<dbReference type="PROSITE" id="PS51371">
    <property type="entry name" value="CBS"/>
    <property type="match status" value="2"/>
</dbReference>
<proteinExistence type="inferred from homology"/>
<dbReference type="Pfam" id="PF00654">
    <property type="entry name" value="Voltage_CLC"/>
    <property type="match status" value="1"/>
</dbReference>
<keyword evidence="13" id="KW-1185">Reference proteome</keyword>
<evidence type="ECO:0000256" key="8">
    <source>
        <dbReference type="PROSITE-ProRule" id="PRU00703"/>
    </source>
</evidence>
<dbReference type="CDD" id="cd03684">
    <property type="entry name" value="ClC_3_like"/>
    <property type="match status" value="1"/>
</dbReference>
<organism evidence="12 13">
    <name type="scientific">Dothistroma septosporum (strain NZE10 / CBS 128990)</name>
    <name type="common">Red band needle blight fungus</name>
    <name type="synonym">Mycosphaerella pini</name>
    <dbReference type="NCBI Taxonomy" id="675120"/>
    <lineage>
        <taxon>Eukaryota</taxon>
        <taxon>Fungi</taxon>
        <taxon>Dikarya</taxon>
        <taxon>Ascomycota</taxon>
        <taxon>Pezizomycotina</taxon>
        <taxon>Dothideomycetes</taxon>
        <taxon>Dothideomycetidae</taxon>
        <taxon>Mycosphaerellales</taxon>
        <taxon>Mycosphaerellaceae</taxon>
        <taxon>Dothistroma</taxon>
    </lineage>
</organism>
<dbReference type="InterPro" id="IPR001807">
    <property type="entry name" value="ClC"/>
</dbReference>
<keyword evidence="3 9" id="KW-0812">Transmembrane</keyword>
<reference evidence="12 13" key="2">
    <citation type="journal article" date="2012" name="PLoS Pathog.">
        <title>Diverse lifestyles and strategies of plant pathogenesis encoded in the genomes of eighteen Dothideomycetes fungi.</title>
        <authorList>
            <person name="Ohm R.A."/>
            <person name="Feau N."/>
            <person name="Henrissat B."/>
            <person name="Schoch C.L."/>
            <person name="Horwitz B.A."/>
            <person name="Barry K.W."/>
            <person name="Condon B.J."/>
            <person name="Copeland A.C."/>
            <person name="Dhillon B."/>
            <person name="Glaser F."/>
            <person name="Hesse C.N."/>
            <person name="Kosti I."/>
            <person name="LaButti K."/>
            <person name="Lindquist E.A."/>
            <person name="Lucas S."/>
            <person name="Salamov A.A."/>
            <person name="Bradshaw R.E."/>
            <person name="Ciuffetti L."/>
            <person name="Hamelin R.C."/>
            <person name="Kema G.H.J."/>
            <person name="Lawrence C."/>
            <person name="Scott J.A."/>
            <person name="Spatafora J.W."/>
            <person name="Turgeon B.G."/>
            <person name="de Wit P.J.G.M."/>
            <person name="Zhong S."/>
            <person name="Goodwin S.B."/>
            <person name="Grigoriev I.V."/>
        </authorList>
    </citation>
    <scope>NUCLEOTIDE SEQUENCE [LARGE SCALE GENOMIC DNA]</scope>
    <source>
        <strain evidence="13">NZE10 / CBS 128990</strain>
    </source>
</reference>
<comment type="subcellular location">
    <subcellularLocation>
        <location evidence="1 9">Membrane</location>
        <topology evidence="1 9">Multi-pass membrane protein</topology>
    </subcellularLocation>
</comment>
<dbReference type="GO" id="GO:0005769">
    <property type="term" value="C:early endosome"/>
    <property type="evidence" value="ECO:0007669"/>
    <property type="project" value="TreeGrafter"/>
</dbReference>
<dbReference type="eggNOG" id="KOG0475">
    <property type="taxonomic scope" value="Eukaryota"/>
</dbReference>
<evidence type="ECO:0000256" key="5">
    <source>
        <dbReference type="ARBA" id="ARBA00023065"/>
    </source>
</evidence>
<feature type="transmembrane region" description="Helical" evidence="9">
    <location>
        <begin position="193"/>
        <end position="211"/>
    </location>
</feature>
<comment type="similarity">
    <text evidence="9">Belongs to the chloride channel (TC 2.A.49) family.</text>
</comment>